<dbReference type="SUPFAM" id="SSF53335">
    <property type="entry name" value="S-adenosyl-L-methionine-dependent methyltransferases"/>
    <property type="match status" value="1"/>
</dbReference>
<evidence type="ECO:0000313" key="2">
    <source>
        <dbReference type="Proteomes" id="UP000523821"/>
    </source>
</evidence>
<dbReference type="GO" id="GO:0032259">
    <property type="term" value="P:methylation"/>
    <property type="evidence" value="ECO:0007669"/>
    <property type="project" value="UniProtKB-KW"/>
</dbReference>
<keyword evidence="1" id="KW-0489">Methyltransferase</keyword>
<dbReference type="Gene3D" id="3.40.50.150">
    <property type="entry name" value="Vaccinia Virus protein VP39"/>
    <property type="match status" value="1"/>
</dbReference>
<name>A0A7W9CV39_9HYPH</name>
<reference evidence="1 2" key="1">
    <citation type="submission" date="2020-08" db="EMBL/GenBank/DDBJ databases">
        <title>Genomic Encyclopedia of Type Strains, Phase IV (KMG-IV): sequencing the most valuable type-strain genomes for metagenomic binning, comparative biology and taxonomic classification.</title>
        <authorList>
            <person name="Goeker M."/>
        </authorList>
    </citation>
    <scope>NUCLEOTIDE SEQUENCE [LARGE SCALE GENOMIC DNA]</scope>
    <source>
        <strain evidence="1 2">DSM 16268</strain>
    </source>
</reference>
<dbReference type="RefSeq" id="WP_183854333.1">
    <property type="nucleotide sequence ID" value="NZ_JACHOO010000003.1"/>
</dbReference>
<sequence>MAEIGRRSLTAEGDQQAYKLLARRISPLLSVLHGPFKGLIYPNETAWGSTLIPKLVGSYEKEIHPWIDQISNLNYDAIIDIGAAEGYYAVGLALRFPTAKIIAFEVEPFARERLAAMAALNGVAERIEIRGLCDAQALMDLDLDGRCLIVCDAEGHEQEIFDAEVVRKLENHDLIIEFHDFVHFGVSRRLAALFHETHVFSETVALEDLQKALHFDYSELNGLTIAERRRAVAEYRPAGMSWGLFASRRAIDDHGAVD</sequence>
<dbReference type="Proteomes" id="UP000523821">
    <property type="component" value="Unassembled WGS sequence"/>
</dbReference>
<organism evidence="1 2">
    <name type="scientific">Prosthecomicrobium pneumaticum</name>
    <dbReference type="NCBI Taxonomy" id="81895"/>
    <lineage>
        <taxon>Bacteria</taxon>
        <taxon>Pseudomonadati</taxon>
        <taxon>Pseudomonadota</taxon>
        <taxon>Alphaproteobacteria</taxon>
        <taxon>Hyphomicrobiales</taxon>
        <taxon>Kaistiaceae</taxon>
        <taxon>Prosthecomicrobium</taxon>
    </lineage>
</organism>
<proteinExistence type="predicted"/>
<dbReference type="EMBL" id="JACHOO010000003">
    <property type="protein sequence ID" value="MBB5752490.1"/>
    <property type="molecule type" value="Genomic_DNA"/>
</dbReference>
<keyword evidence="2" id="KW-1185">Reference proteome</keyword>
<evidence type="ECO:0000313" key="1">
    <source>
        <dbReference type="EMBL" id="MBB5752490.1"/>
    </source>
</evidence>
<dbReference type="InterPro" id="IPR029063">
    <property type="entry name" value="SAM-dependent_MTases_sf"/>
</dbReference>
<protein>
    <submittedName>
        <fullName evidence="1">Precorrin-6B methylase 2</fullName>
    </submittedName>
</protein>
<gene>
    <name evidence="1" type="ORF">GGQ63_001544</name>
</gene>
<dbReference type="AlphaFoldDB" id="A0A7W9CV39"/>
<comment type="caution">
    <text evidence="1">The sequence shown here is derived from an EMBL/GenBank/DDBJ whole genome shotgun (WGS) entry which is preliminary data.</text>
</comment>
<keyword evidence="1" id="KW-0808">Transferase</keyword>
<dbReference type="GO" id="GO:0008168">
    <property type="term" value="F:methyltransferase activity"/>
    <property type="evidence" value="ECO:0007669"/>
    <property type="project" value="UniProtKB-KW"/>
</dbReference>
<accession>A0A7W9CV39</accession>